<feature type="signal peptide" evidence="2">
    <location>
        <begin position="1"/>
        <end position="19"/>
    </location>
</feature>
<dbReference type="InterPro" id="IPR017853">
    <property type="entry name" value="GH"/>
</dbReference>
<evidence type="ECO:0000259" key="3">
    <source>
        <dbReference type="Pfam" id="PF02638"/>
    </source>
</evidence>
<feature type="domain" description="Glycosyl hydrolase-like 10" evidence="3">
    <location>
        <begin position="36"/>
        <end position="293"/>
    </location>
</feature>
<evidence type="ECO:0000256" key="1">
    <source>
        <dbReference type="ARBA" id="ARBA00022729"/>
    </source>
</evidence>
<dbReference type="RefSeq" id="WP_036886477.1">
    <property type="nucleotide sequence ID" value="NZ_CP054010.1"/>
</dbReference>
<evidence type="ECO:0000313" key="4">
    <source>
        <dbReference type="EMBL" id="QKH88126.1"/>
    </source>
</evidence>
<keyword evidence="4" id="KW-0378">Hydrolase</keyword>
<dbReference type="Pfam" id="PF02638">
    <property type="entry name" value="GHL10"/>
    <property type="match status" value="1"/>
</dbReference>
<evidence type="ECO:0000313" key="5">
    <source>
        <dbReference type="Proteomes" id="UP000500843"/>
    </source>
</evidence>
<sequence>MKKLFLFTLLCVITMTTQAQTNLSDYLTKRMPKRETRAVWLTTLANLDWPKNYARSEESIKLQKQELIDILDKYQKANINTVLLQARVRAATIYPSDIEPWDQCITGVEGRAPGYGYDPLGFAVEECHKRGMEIHAWIATIPVGAKNSLGCRTLMKKGFRIRNFSTGSYLDPADPGVAPYLASICGEIVRKYDVDGINLDYIRYPDGWPRPSYRDGDTPDQRRSNITAIVRAIHDEVKAIKPWVKMSCSPIGKHADLSRYSSKNFNAHDRVSQEAQEWMRLGLMDQLYPMQYFRGDNYYPFVADWVENAYKREIVTGLGTYFLDPREGNWTLGDLTRQMYVSRDLGVGHAHFRSYFLTANKQGVYDFEKQFNATLSLPHKMQGVASTAAMPYAVNSSLVERREDKSVILRWKAVTPYYNIYASYTYPVDTEDARNLLFVRYTGQTLQLKNVNPNLYFAVRGMDRYGLETPALQENMKSTMLSKSPVSLLANDGNTLTLPAAAKLTDADRYVILSLQGVILRIINAKSVRNNQLYIGSLSDGMYSLKVYNHKKKSFMLGSFMVKRASKLMS</sequence>
<dbReference type="Gene3D" id="3.20.20.80">
    <property type="entry name" value="Glycosidases"/>
    <property type="match status" value="1"/>
</dbReference>
<dbReference type="InterPro" id="IPR052177">
    <property type="entry name" value="Divisome_Glycosyl_Hydrolase"/>
</dbReference>
<keyword evidence="1 2" id="KW-0732">Signal</keyword>
<proteinExistence type="predicted"/>
<dbReference type="InterPro" id="IPR003790">
    <property type="entry name" value="GHL10"/>
</dbReference>
<evidence type="ECO:0000256" key="2">
    <source>
        <dbReference type="SAM" id="SignalP"/>
    </source>
</evidence>
<accession>A0A7D4GHH5</accession>
<gene>
    <name evidence="4" type="ORF">FIU21_03980</name>
</gene>
<dbReference type="PANTHER" id="PTHR43405">
    <property type="entry name" value="GLYCOSYL HYDROLASE DIGH"/>
    <property type="match status" value="1"/>
</dbReference>
<name>A0A7D4GHH5_9BACT</name>
<dbReference type="Proteomes" id="UP000500843">
    <property type="component" value="Chromosome 1"/>
</dbReference>
<protein>
    <submittedName>
        <fullName evidence="4">Family 10 glycosylhydrolase</fullName>
    </submittedName>
</protein>
<dbReference type="GO" id="GO:0016787">
    <property type="term" value="F:hydrolase activity"/>
    <property type="evidence" value="ECO:0007669"/>
    <property type="project" value="UniProtKB-KW"/>
</dbReference>
<feature type="chain" id="PRO_5029018915" evidence="2">
    <location>
        <begin position="20"/>
        <end position="570"/>
    </location>
</feature>
<dbReference type="PANTHER" id="PTHR43405:SF1">
    <property type="entry name" value="GLYCOSYL HYDROLASE DIGH"/>
    <property type="match status" value="1"/>
</dbReference>
<organism evidence="4 5">
    <name type="scientific">Prevotella melaninogenica</name>
    <dbReference type="NCBI Taxonomy" id="28132"/>
    <lineage>
        <taxon>Bacteria</taxon>
        <taxon>Pseudomonadati</taxon>
        <taxon>Bacteroidota</taxon>
        <taxon>Bacteroidia</taxon>
        <taxon>Bacteroidales</taxon>
        <taxon>Prevotellaceae</taxon>
        <taxon>Prevotella</taxon>
    </lineage>
</organism>
<dbReference type="AlphaFoldDB" id="A0A7D4GHH5"/>
<dbReference type="SUPFAM" id="SSF51445">
    <property type="entry name" value="(Trans)glycosidases"/>
    <property type="match status" value="1"/>
</dbReference>
<reference evidence="4 5" key="1">
    <citation type="submission" date="2020-05" db="EMBL/GenBank/DDBJ databases">
        <title>FDA dAtabase for Regulatory Grade micrObial Sequences (FDA-ARGOS): Supporting development and validation of Infectious Disease Dx tests.</title>
        <authorList>
            <person name="Moreno J."/>
            <person name="Tallon L."/>
            <person name="Sadzewicz L."/>
            <person name="Zhao X."/>
            <person name="Vavikolanu K."/>
            <person name="Mehta A."/>
            <person name="Aluvathingal J."/>
            <person name="Nadendla S."/>
            <person name="Myers T."/>
            <person name="Yan Y."/>
            <person name="Sichtig H."/>
        </authorList>
    </citation>
    <scope>NUCLEOTIDE SEQUENCE [LARGE SCALE GENOMIC DNA]</scope>
    <source>
        <strain evidence="4 5">FDAARGOS_760</strain>
    </source>
</reference>
<dbReference type="EMBL" id="CP054010">
    <property type="protein sequence ID" value="QKH88126.1"/>
    <property type="molecule type" value="Genomic_DNA"/>
</dbReference>